<comment type="caution">
    <text evidence="3">The sequence shown here is derived from an EMBL/GenBank/DDBJ whole genome shotgun (WGS) entry which is preliminary data.</text>
</comment>
<keyword evidence="4" id="KW-1185">Reference proteome</keyword>
<dbReference type="Proteomes" id="UP001195769">
    <property type="component" value="Unassembled WGS sequence"/>
</dbReference>
<proteinExistence type="inferred from homology"/>
<name>A0AAD4DPX7_9AGAM</name>
<evidence type="ECO:0000313" key="3">
    <source>
        <dbReference type="EMBL" id="KAG1888997.1"/>
    </source>
</evidence>
<dbReference type="GeneID" id="64672224"/>
<evidence type="ECO:0000313" key="4">
    <source>
        <dbReference type="Proteomes" id="UP001195769"/>
    </source>
</evidence>
<dbReference type="RefSeq" id="XP_041217316.1">
    <property type="nucleotide sequence ID" value="XM_041377926.1"/>
</dbReference>
<protein>
    <recommendedName>
        <fullName evidence="2">Mug135-like C-terminal domain-containing protein</fullName>
    </recommendedName>
</protein>
<feature type="domain" description="Mug135-like C-terminal" evidence="2">
    <location>
        <begin position="97"/>
        <end position="168"/>
    </location>
</feature>
<comment type="similarity">
    <text evidence="1">Belongs to the UPF0612 family.</text>
</comment>
<accession>A0AAD4DPX7</accession>
<dbReference type="Pfam" id="PF08593">
    <property type="entry name" value="Mug135_C"/>
    <property type="match status" value="1"/>
</dbReference>
<dbReference type="InterPro" id="IPR013902">
    <property type="entry name" value="Mug135-like_C"/>
</dbReference>
<sequence length="270" mass="31123">MSIQVPLFSKSLSQIQRPLPPSDPPTSQDIVHAIVLLEKAKEFLAPPHSRENCAGTTVWPLLTTLRKRSCIYTRKLDQMNETLVRVMDNSRIHPLEQRLDSDSQLYHQIPISWDFGAQDPEHFELPPLRTNNDFTNLTDYQLDDYYYRIDIDDQSTRETKIHCLRYYIIFRLTSNRTNFTRVLNISTCLVLTSMDGNETGLFEINFALHAEIVLSFDFEKECFRSLSSLTKHAASPSTVAMEGVNEENVGVVFWGTRVSDEKKLEVAYVE</sequence>
<dbReference type="EMBL" id="JABBWK010000169">
    <property type="protein sequence ID" value="KAG1888997.1"/>
    <property type="molecule type" value="Genomic_DNA"/>
</dbReference>
<dbReference type="AlphaFoldDB" id="A0AAD4DPX7"/>
<gene>
    <name evidence="3" type="ORF">F5891DRAFT_987604</name>
</gene>
<reference evidence="3" key="1">
    <citation type="journal article" date="2020" name="New Phytol.">
        <title>Comparative genomics reveals dynamic genome evolution in host specialist ectomycorrhizal fungi.</title>
        <authorList>
            <person name="Lofgren L.A."/>
            <person name="Nguyen N.H."/>
            <person name="Vilgalys R."/>
            <person name="Ruytinx J."/>
            <person name="Liao H.L."/>
            <person name="Branco S."/>
            <person name="Kuo A."/>
            <person name="LaButti K."/>
            <person name="Lipzen A."/>
            <person name="Andreopoulos W."/>
            <person name="Pangilinan J."/>
            <person name="Riley R."/>
            <person name="Hundley H."/>
            <person name="Na H."/>
            <person name="Barry K."/>
            <person name="Grigoriev I.V."/>
            <person name="Stajich J.E."/>
            <person name="Kennedy P.G."/>
        </authorList>
    </citation>
    <scope>NUCLEOTIDE SEQUENCE</scope>
    <source>
        <strain evidence="3">FC203</strain>
    </source>
</reference>
<evidence type="ECO:0000259" key="2">
    <source>
        <dbReference type="Pfam" id="PF08593"/>
    </source>
</evidence>
<organism evidence="3 4">
    <name type="scientific">Suillus fuscotomentosus</name>
    <dbReference type="NCBI Taxonomy" id="1912939"/>
    <lineage>
        <taxon>Eukaryota</taxon>
        <taxon>Fungi</taxon>
        <taxon>Dikarya</taxon>
        <taxon>Basidiomycota</taxon>
        <taxon>Agaricomycotina</taxon>
        <taxon>Agaricomycetes</taxon>
        <taxon>Agaricomycetidae</taxon>
        <taxon>Boletales</taxon>
        <taxon>Suillineae</taxon>
        <taxon>Suillaceae</taxon>
        <taxon>Suillus</taxon>
    </lineage>
</organism>
<evidence type="ECO:0000256" key="1">
    <source>
        <dbReference type="ARBA" id="ARBA00005788"/>
    </source>
</evidence>